<feature type="region of interest" description="Disordered" evidence="1">
    <location>
        <begin position="78"/>
        <end position="118"/>
    </location>
</feature>
<dbReference type="Proteomes" id="UP000334820">
    <property type="component" value="Unassembled WGS sequence"/>
</dbReference>
<accession>A0A5J4K5V2</accession>
<gene>
    <name evidence="2" type="ORF">KTAU_07050</name>
</gene>
<feature type="compositionally biased region" description="Polar residues" evidence="1">
    <location>
        <begin position="99"/>
        <end position="118"/>
    </location>
</feature>
<dbReference type="AlphaFoldDB" id="A0A5J4K5V2"/>
<organism evidence="2 3">
    <name type="scientific">Thermogemmatispora aurantia</name>
    <dbReference type="NCBI Taxonomy" id="2045279"/>
    <lineage>
        <taxon>Bacteria</taxon>
        <taxon>Bacillati</taxon>
        <taxon>Chloroflexota</taxon>
        <taxon>Ktedonobacteria</taxon>
        <taxon>Thermogemmatisporales</taxon>
        <taxon>Thermogemmatisporaceae</taxon>
        <taxon>Thermogemmatispora</taxon>
    </lineage>
</organism>
<dbReference type="EMBL" id="BKZV01000001">
    <property type="protein sequence ID" value="GER82067.1"/>
    <property type="molecule type" value="Genomic_DNA"/>
</dbReference>
<name>A0A5J4K5V2_9CHLR</name>
<dbReference type="RefSeq" id="WP_151727012.1">
    <property type="nucleotide sequence ID" value="NZ_BKZV01000001.1"/>
</dbReference>
<evidence type="ECO:0000313" key="2">
    <source>
        <dbReference type="EMBL" id="GER82067.1"/>
    </source>
</evidence>
<protein>
    <submittedName>
        <fullName evidence="2">Uncharacterized protein</fullName>
    </submittedName>
</protein>
<reference evidence="2 3" key="1">
    <citation type="journal article" date="2019" name="Int. J. Syst. Evol. Microbiol.">
        <title>Thermogemmatispora aurantia sp. nov. and Thermogemmatispora argillosa sp. nov., within the class Ktedonobacteria, and emended description of the genus Thermogemmatispora.</title>
        <authorList>
            <person name="Zheng Y."/>
            <person name="Wang C.M."/>
            <person name="Sakai Y."/>
            <person name="Abe K."/>
            <person name="Yokota A."/>
            <person name="Yabe S."/>
        </authorList>
    </citation>
    <scope>NUCLEOTIDE SEQUENCE [LARGE SCALE GENOMIC DNA]</scope>
    <source>
        <strain evidence="2 3">A1-2</strain>
    </source>
</reference>
<evidence type="ECO:0000313" key="3">
    <source>
        <dbReference type="Proteomes" id="UP000334820"/>
    </source>
</evidence>
<evidence type="ECO:0000256" key="1">
    <source>
        <dbReference type="SAM" id="MobiDB-lite"/>
    </source>
</evidence>
<sequence>MTEQQATPTSLDDLSLARAVAEAVCQIPAVLELSAGRFAREGTYGPGEFVRGVVLQRPTPDSLEVDVRVVLAEQALRGGPAVRRDGHHSNSGGFPHSGGSASTQPQQHPRAPSASSHQLSLLDLSEQIRIVIQRALVQAGQQPARTINVFFDDVR</sequence>
<keyword evidence="3" id="KW-1185">Reference proteome</keyword>
<comment type="caution">
    <text evidence="2">The sequence shown here is derived from an EMBL/GenBank/DDBJ whole genome shotgun (WGS) entry which is preliminary data.</text>
</comment>
<proteinExistence type="predicted"/>